<keyword evidence="1" id="KW-0802">TPR repeat</keyword>
<dbReference type="Gene3D" id="1.25.40.10">
    <property type="entry name" value="Tetratricopeptide repeat domain"/>
    <property type="match status" value="1"/>
</dbReference>
<proteinExistence type="predicted"/>
<evidence type="ECO:0000313" key="4">
    <source>
        <dbReference type="Proteomes" id="UP001430848"/>
    </source>
</evidence>
<dbReference type="PANTHER" id="PTHR46014">
    <property type="entry name" value="TETRATRICOPEPTIDE REPEAT PROTEIN 1"/>
    <property type="match status" value="1"/>
</dbReference>
<gene>
    <name evidence="3" type="ORF">SLS63_006325</name>
</gene>
<dbReference type="InterPro" id="IPR011990">
    <property type="entry name" value="TPR-like_helical_dom_sf"/>
</dbReference>
<comment type="caution">
    <text evidence="3">The sequence shown here is derived from an EMBL/GenBank/DDBJ whole genome shotgun (WGS) entry which is preliminary data.</text>
</comment>
<name>A0ABR1P8H9_DIAER</name>
<dbReference type="SUPFAM" id="SSF48452">
    <property type="entry name" value="TPR-like"/>
    <property type="match status" value="1"/>
</dbReference>
<feature type="repeat" description="TPR" evidence="1">
    <location>
        <begin position="50"/>
        <end position="83"/>
    </location>
</feature>
<keyword evidence="4" id="KW-1185">Reference proteome</keyword>
<dbReference type="PANTHER" id="PTHR46014:SF1">
    <property type="entry name" value="TETRATRICOPEPTIDE REPEAT PROTEIN 1"/>
    <property type="match status" value="1"/>
</dbReference>
<dbReference type="InterPro" id="IPR019734">
    <property type="entry name" value="TPR_rpt"/>
</dbReference>
<feature type="region of interest" description="Disordered" evidence="2">
    <location>
        <begin position="131"/>
        <end position="175"/>
    </location>
</feature>
<dbReference type="SMART" id="SM00028">
    <property type="entry name" value="TPR"/>
    <property type="match status" value="2"/>
</dbReference>
<reference evidence="3 4" key="1">
    <citation type="submission" date="2024-02" db="EMBL/GenBank/DDBJ databases">
        <title>De novo assembly and annotation of 12 fungi associated with fruit tree decline syndrome in Ontario, Canada.</title>
        <authorList>
            <person name="Sulman M."/>
            <person name="Ellouze W."/>
            <person name="Ilyukhin E."/>
        </authorList>
    </citation>
    <scope>NUCLEOTIDE SEQUENCE [LARGE SCALE GENOMIC DNA]</scope>
    <source>
        <strain evidence="3 4">M169</strain>
    </source>
</reference>
<dbReference type="EMBL" id="JAKNSF020000030">
    <property type="protein sequence ID" value="KAK7729196.1"/>
    <property type="molecule type" value="Genomic_DNA"/>
</dbReference>
<organism evidence="3 4">
    <name type="scientific">Diaporthe eres</name>
    <name type="common">Phomopsis oblonga</name>
    <dbReference type="NCBI Taxonomy" id="83184"/>
    <lineage>
        <taxon>Eukaryota</taxon>
        <taxon>Fungi</taxon>
        <taxon>Dikarya</taxon>
        <taxon>Ascomycota</taxon>
        <taxon>Pezizomycotina</taxon>
        <taxon>Sordariomycetes</taxon>
        <taxon>Sordariomycetidae</taxon>
        <taxon>Diaporthales</taxon>
        <taxon>Diaporthaceae</taxon>
        <taxon>Diaporthe</taxon>
        <taxon>Diaporthe eres species complex</taxon>
    </lineage>
</organism>
<protein>
    <recommendedName>
        <fullName evidence="5">Tetratricopeptide repeat protein 1</fullName>
    </recommendedName>
</protein>
<feature type="region of interest" description="Disordered" evidence="2">
    <location>
        <begin position="1"/>
        <end position="53"/>
    </location>
</feature>
<evidence type="ECO:0000256" key="1">
    <source>
        <dbReference type="PROSITE-ProRule" id="PRU00339"/>
    </source>
</evidence>
<evidence type="ECO:0000313" key="3">
    <source>
        <dbReference type="EMBL" id="KAK7729196.1"/>
    </source>
</evidence>
<dbReference type="PROSITE" id="PS50005">
    <property type="entry name" value="TPR"/>
    <property type="match status" value="1"/>
</dbReference>
<dbReference type="Proteomes" id="UP001430848">
    <property type="component" value="Unassembled WGS sequence"/>
</dbReference>
<feature type="compositionally biased region" description="Basic and acidic residues" evidence="2">
    <location>
        <begin position="131"/>
        <end position="140"/>
    </location>
</feature>
<sequence length="290" mass="31991">MSGKTSAANPADYIKKPDPQDDVNNGATSQEEAEPVRFSPEEEAELLDESNTHKTEANTLFTSGKYDAAISKYDEAVAVCPNYLDFEIAVLKSNVSACYLKLQEWKNASTAATAALEKLGKLESQLAEEEKAAADAKAKEEEEIEDEIISPGAEKAGPPVPADEKEDPAQVARDKKREDIKRIRYKALIRRARARSEEGGWTNLAGAEEDYRLLSKMDNVSAVDRKLVQQQLKALPARVNEAKEKETAEMWGKLKDLGNGILKPFGLSTDQFQMVQDPKTGGYSMNFKSD</sequence>
<dbReference type="InterPro" id="IPR052769">
    <property type="entry name" value="TPR_domain_protein"/>
</dbReference>
<evidence type="ECO:0008006" key="5">
    <source>
        <dbReference type="Google" id="ProtNLM"/>
    </source>
</evidence>
<evidence type="ECO:0000256" key="2">
    <source>
        <dbReference type="SAM" id="MobiDB-lite"/>
    </source>
</evidence>
<accession>A0ABR1P8H9</accession>